<proteinExistence type="predicted"/>
<name>A0A0V0YGU8_TRIPS</name>
<dbReference type="Proteomes" id="UP000054815">
    <property type="component" value="Unassembled WGS sequence"/>
</dbReference>
<evidence type="ECO:0000313" key="2">
    <source>
        <dbReference type="Proteomes" id="UP000054815"/>
    </source>
</evidence>
<dbReference type="EMBL" id="JYDU01000013">
    <property type="protein sequence ID" value="KRX99614.1"/>
    <property type="molecule type" value="Genomic_DNA"/>
</dbReference>
<organism evidence="1 2">
    <name type="scientific">Trichinella pseudospiralis</name>
    <name type="common">Parasitic roundworm</name>
    <dbReference type="NCBI Taxonomy" id="6337"/>
    <lineage>
        <taxon>Eukaryota</taxon>
        <taxon>Metazoa</taxon>
        <taxon>Ecdysozoa</taxon>
        <taxon>Nematoda</taxon>
        <taxon>Enoplea</taxon>
        <taxon>Dorylaimia</taxon>
        <taxon>Trichinellida</taxon>
        <taxon>Trichinellidae</taxon>
        <taxon>Trichinella</taxon>
    </lineage>
</organism>
<evidence type="ECO:0000313" key="1">
    <source>
        <dbReference type="EMBL" id="KRX99614.1"/>
    </source>
</evidence>
<protein>
    <submittedName>
        <fullName evidence="1">Uncharacterized protein</fullName>
    </submittedName>
</protein>
<comment type="caution">
    <text evidence="1">The sequence shown here is derived from an EMBL/GenBank/DDBJ whole genome shotgun (WGS) entry which is preliminary data.</text>
</comment>
<gene>
    <name evidence="1" type="ORF">T4E_10138</name>
</gene>
<accession>A0A0V0YGU8</accession>
<reference evidence="1 2" key="1">
    <citation type="submission" date="2015-01" db="EMBL/GenBank/DDBJ databases">
        <title>Evolution of Trichinella species and genotypes.</title>
        <authorList>
            <person name="Korhonen P.K."/>
            <person name="Edoardo P."/>
            <person name="Giuseppe L.R."/>
            <person name="Gasser R.B."/>
        </authorList>
    </citation>
    <scope>NUCLEOTIDE SEQUENCE [LARGE SCALE GENOMIC DNA]</scope>
    <source>
        <strain evidence="1">ISS141</strain>
    </source>
</reference>
<dbReference type="AlphaFoldDB" id="A0A0V0YGU8"/>
<sequence length="74" mass="8243">MPFSKWSQYQIGFGIGIGNLIDDVSLGDHLAFSPRGFCYKPTKGACFDRNQPLYSVLVDEKEPPSSNQQTSTEK</sequence>